<evidence type="ECO:0000313" key="4">
    <source>
        <dbReference type="Proteomes" id="UP001375240"/>
    </source>
</evidence>
<name>A0AAV9UFC0_9PEZI</name>
<feature type="transmembrane region" description="Helical" evidence="2">
    <location>
        <begin position="20"/>
        <end position="40"/>
    </location>
</feature>
<feature type="transmembrane region" description="Helical" evidence="2">
    <location>
        <begin position="195"/>
        <end position="218"/>
    </location>
</feature>
<dbReference type="EMBL" id="JAVHNQ010000008">
    <property type="protein sequence ID" value="KAK6340817.1"/>
    <property type="molecule type" value="Genomic_DNA"/>
</dbReference>
<evidence type="ECO:0000256" key="2">
    <source>
        <dbReference type="SAM" id="Phobius"/>
    </source>
</evidence>
<dbReference type="Proteomes" id="UP001375240">
    <property type="component" value="Unassembled WGS sequence"/>
</dbReference>
<dbReference type="PANTHER" id="PTHR37451:SF1">
    <property type="entry name" value="MARVEL DOMAIN-CONTAINING PROTEIN"/>
    <property type="match status" value="1"/>
</dbReference>
<keyword evidence="2" id="KW-0472">Membrane</keyword>
<reference evidence="3 4" key="1">
    <citation type="submission" date="2019-10" db="EMBL/GenBank/DDBJ databases">
        <authorList>
            <person name="Palmer J.M."/>
        </authorList>
    </citation>
    <scope>NUCLEOTIDE SEQUENCE [LARGE SCALE GENOMIC DNA]</scope>
    <source>
        <strain evidence="3 4">TWF696</strain>
    </source>
</reference>
<dbReference type="AlphaFoldDB" id="A0AAV9UFC0"/>
<gene>
    <name evidence="3" type="ORF">TWF696_009135</name>
</gene>
<proteinExistence type="predicted"/>
<feature type="region of interest" description="Disordered" evidence="1">
    <location>
        <begin position="228"/>
        <end position="282"/>
    </location>
</feature>
<organism evidence="3 4">
    <name type="scientific">Orbilia brochopaga</name>
    <dbReference type="NCBI Taxonomy" id="3140254"/>
    <lineage>
        <taxon>Eukaryota</taxon>
        <taxon>Fungi</taxon>
        <taxon>Dikarya</taxon>
        <taxon>Ascomycota</taxon>
        <taxon>Pezizomycotina</taxon>
        <taxon>Orbiliomycetes</taxon>
        <taxon>Orbiliales</taxon>
        <taxon>Orbiliaceae</taxon>
        <taxon>Orbilia</taxon>
    </lineage>
</organism>
<dbReference type="PANTHER" id="PTHR37451">
    <property type="entry name" value="MARVEL DOMAIN"/>
    <property type="match status" value="1"/>
</dbReference>
<comment type="caution">
    <text evidence="3">The sequence shown here is derived from an EMBL/GenBank/DDBJ whole genome shotgun (WGS) entry which is preliminary data.</text>
</comment>
<keyword evidence="4" id="KW-1185">Reference proteome</keyword>
<evidence type="ECO:0000256" key="1">
    <source>
        <dbReference type="SAM" id="MobiDB-lite"/>
    </source>
</evidence>
<sequence length="383" mass="41203">MDGQALLSRERPPYPPWLRVLPPVILVFTIGVLAMVAYVVHTVGEGKDSLGFNLFACSWGLIVTTYIILAMFQMPHIHYNYIILILSIFSCIWWLTAFAYLASDTRKVFDVIDLVNSYASLYSSLIKRAPGHITLDMAQINALLAAAASAAGTGKVKRQSTSYSSGFYGDFSSLLDGYLSAFETLKTVAKVMAGASAVGAIVWVLWMVFTIFFAIALFRSPSPGAANTAASYEPKLEQGHLPQPQPASHYQPQPASPYQQPPVYPSVPIPGSTAPPADSSYAPVKPDGAVFAAPAPAPTPTIIPVDPRQQDEIFMTPPPPPSQVNTPAPGSYVNPQFGHGQPQGGHLETQEMPDRGYTVSPLSEISEMPGSAPGTRVEMPSQH</sequence>
<protein>
    <recommendedName>
        <fullName evidence="5">MARVEL domain-containing protein</fullName>
    </recommendedName>
</protein>
<feature type="region of interest" description="Disordered" evidence="1">
    <location>
        <begin position="321"/>
        <end position="383"/>
    </location>
</feature>
<feature type="transmembrane region" description="Helical" evidence="2">
    <location>
        <begin position="52"/>
        <end position="72"/>
    </location>
</feature>
<feature type="transmembrane region" description="Helical" evidence="2">
    <location>
        <begin position="78"/>
        <end position="102"/>
    </location>
</feature>
<evidence type="ECO:0000313" key="3">
    <source>
        <dbReference type="EMBL" id="KAK6340817.1"/>
    </source>
</evidence>
<evidence type="ECO:0008006" key="5">
    <source>
        <dbReference type="Google" id="ProtNLM"/>
    </source>
</evidence>
<feature type="compositionally biased region" description="Pro residues" evidence="1">
    <location>
        <begin position="259"/>
        <end position="268"/>
    </location>
</feature>
<accession>A0AAV9UFC0</accession>
<keyword evidence="2" id="KW-1133">Transmembrane helix</keyword>
<feature type="compositionally biased region" description="Low complexity" evidence="1">
    <location>
        <begin position="335"/>
        <end position="346"/>
    </location>
</feature>
<keyword evidence="2" id="KW-0812">Transmembrane</keyword>